<keyword evidence="4" id="KW-1185">Reference proteome</keyword>
<sequence>MKTLNTFLAISSLLISNLTLATTVITAKNTLDVETGNLLKNHFIVIDDGKITAIIKDQSRLPANANIIDLGDKYLLPGLMDMHTHVVQHLEKDYYAGLFQSPHRALIGGVVNAEKTLMAGFTTIRNVGASNYQDVALRNAINAGEIKGPRMAVSGPSIGITGGHCDNNALNHSFKQKSDGVADGPWSVREKVRLNVKYGVDLIKFCATGGVFSKGTKVGQRQYTFEEMKAIVDEAHTHGRTVAAHAHGTEGIKFAIKAGVDSIEHASFLDKETIALAKKHGTYLSMDIYNTEYTLAEGEKNGVPEENINKEREVGTIQRESFSNAVKANAKMVLGSDAGIYPHGDNANQFSRMVKFGMTPLQAIQAATIESAKLLKWQENLGSISAGKYADIIAVEQNPLENISTLENVSFVMKNGEVFKQ</sequence>
<feature type="chain" id="PRO_5045598220" evidence="1">
    <location>
        <begin position="22"/>
        <end position="421"/>
    </location>
</feature>
<evidence type="ECO:0000256" key="1">
    <source>
        <dbReference type="SAM" id="SignalP"/>
    </source>
</evidence>
<dbReference type="InterPro" id="IPR011059">
    <property type="entry name" value="Metal-dep_hydrolase_composite"/>
</dbReference>
<dbReference type="PANTHER" id="PTHR43135">
    <property type="entry name" value="ALPHA-D-RIBOSE 1-METHYLPHOSPHONATE 5-TRIPHOSPHATE DIPHOSPHATASE"/>
    <property type="match status" value="1"/>
</dbReference>
<dbReference type="PANTHER" id="PTHR43135:SF3">
    <property type="entry name" value="ALPHA-D-RIBOSE 1-METHYLPHOSPHONATE 5-TRIPHOSPHATE DIPHOSPHATASE"/>
    <property type="match status" value="1"/>
</dbReference>
<accession>A0ABQ6GXU3</accession>
<dbReference type="SUPFAM" id="SSF51338">
    <property type="entry name" value="Composite domain of metallo-dependent hydrolases"/>
    <property type="match status" value="1"/>
</dbReference>
<dbReference type="InterPro" id="IPR006680">
    <property type="entry name" value="Amidohydro-rel"/>
</dbReference>
<dbReference type="EMBL" id="BSSU01000001">
    <property type="protein sequence ID" value="GLX80773.1"/>
    <property type="molecule type" value="Genomic_DNA"/>
</dbReference>
<organism evidence="3 4">
    <name type="scientific">Thalassotalea eurytherma</name>
    <dbReference type="NCBI Taxonomy" id="1144278"/>
    <lineage>
        <taxon>Bacteria</taxon>
        <taxon>Pseudomonadati</taxon>
        <taxon>Pseudomonadota</taxon>
        <taxon>Gammaproteobacteria</taxon>
        <taxon>Alteromonadales</taxon>
        <taxon>Colwelliaceae</taxon>
        <taxon>Thalassotalea</taxon>
    </lineage>
</organism>
<dbReference type="Gene3D" id="2.30.40.10">
    <property type="entry name" value="Urease, subunit C, domain 1"/>
    <property type="match status" value="1"/>
</dbReference>
<dbReference type="Pfam" id="PF01979">
    <property type="entry name" value="Amidohydro_1"/>
    <property type="match status" value="1"/>
</dbReference>
<feature type="domain" description="Amidohydrolase-related" evidence="2">
    <location>
        <begin position="74"/>
        <end position="418"/>
    </location>
</feature>
<proteinExistence type="predicted"/>
<comment type="caution">
    <text evidence="3">The sequence shown here is derived from an EMBL/GenBank/DDBJ whole genome shotgun (WGS) entry which is preliminary data.</text>
</comment>
<dbReference type="Proteomes" id="UP001157133">
    <property type="component" value="Unassembled WGS sequence"/>
</dbReference>
<dbReference type="Gene3D" id="3.20.20.140">
    <property type="entry name" value="Metal-dependent hydrolases"/>
    <property type="match status" value="1"/>
</dbReference>
<evidence type="ECO:0000313" key="3">
    <source>
        <dbReference type="EMBL" id="GLX80773.1"/>
    </source>
</evidence>
<dbReference type="RefSeq" id="WP_284206088.1">
    <property type="nucleotide sequence ID" value="NZ_BSSU01000001.1"/>
</dbReference>
<dbReference type="InterPro" id="IPR057744">
    <property type="entry name" value="OTAase-like"/>
</dbReference>
<evidence type="ECO:0000313" key="4">
    <source>
        <dbReference type="Proteomes" id="UP001157133"/>
    </source>
</evidence>
<name>A0ABQ6GXU3_9GAMM</name>
<gene>
    <name evidence="3" type="ORF">theurythT_02250</name>
</gene>
<dbReference type="SUPFAM" id="SSF51556">
    <property type="entry name" value="Metallo-dependent hydrolases"/>
    <property type="match status" value="1"/>
</dbReference>
<dbReference type="InterPro" id="IPR032466">
    <property type="entry name" value="Metal_Hydrolase"/>
</dbReference>
<dbReference type="CDD" id="cd01299">
    <property type="entry name" value="Met_dep_hydrolase_A"/>
    <property type="match status" value="1"/>
</dbReference>
<dbReference type="InterPro" id="IPR051781">
    <property type="entry name" value="Metallo-dep_Hydrolase"/>
</dbReference>
<reference evidence="3 4" key="1">
    <citation type="submission" date="2023-03" db="EMBL/GenBank/DDBJ databases">
        <title>Draft genome sequence of Thalassotalea eurytherma JCM 18482T.</title>
        <authorList>
            <person name="Sawabe T."/>
        </authorList>
    </citation>
    <scope>NUCLEOTIDE SEQUENCE [LARGE SCALE GENOMIC DNA]</scope>
    <source>
        <strain evidence="3 4">JCM 18482</strain>
    </source>
</reference>
<keyword evidence="1" id="KW-0732">Signal</keyword>
<protein>
    <submittedName>
        <fullName evidence="3">Xaa-Pro dipeptidase</fullName>
    </submittedName>
</protein>
<feature type="signal peptide" evidence="1">
    <location>
        <begin position="1"/>
        <end position="21"/>
    </location>
</feature>
<evidence type="ECO:0000259" key="2">
    <source>
        <dbReference type="Pfam" id="PF01979"/>
    </source>
</evidence>